<sequence length="83" mass="9100">MDLTQLLTLGAVLVTLALAVPSYITAQSQAHLAEQGQLTDRFSKAVEQLGSDKPQIRQGGIYALERLARDSQRDHPVVVEVSW</sequence>
<evidence type="ECO:0000313" key="1">
    <source>
        <dbReference type="EMBL" id="GAA2788241.1"/>
    </source>
</evidence>
<dbReference type="EMBL" id="BAAAUX010000011">
    <property type="protein sequence ID" value="GAA2788241.1"/>
    <property type="molecule type" value="Genomic_DNA"/>
</dbReference>
<gene>
    <name evidence="1" type="ORF">GCM10010470_23500</name>
</gene>
<protein>
    <recommendedName>
        <fullName evidence="3">HEAT repeat domain-containing protein</fullName>
    </recommendedName>
</protein>
<keyword evidence="2" id="KW-1185">Reference proteome</keyword>
<name>A0ABN3VB45_9PSEU</name>
<comment type="caution">
    <text evidence="1">The sequence shown here is derived from an EMBL/GenBank/DDBJ whole genome shotgun (WGS) entry which is preliminary data.</text>
</comment>
<evidence type="ECO:0000313" key="2">
    <source>
        <dbReference type="Proteomes" id="UP001500979"/>
    </source>
</evidence>
<dbReference type="Proteomes" id="UP001500979">
    <property type="component" value="Unassembled WGS sequence"/>
</dbReference>
<accession>A0ABN3VB45</accession>
<reference evidence="1 2" key="1">
    <citation type="journal article" date="2019" name="Int. J. Syst. Evol. Microbiol.">
        <title>The Global Catalogue of Microorganisms (GCM) 10K type strain sequencing project: providing services to taxonomists for standard genome sequencing and annotation.</title>
        <authorList>
            <consortium name="The Broad Institute Genomics Platform"/>
            <consortium name="The Broad Institute Genome Sequencing Center for Infectious Disease"/>
            <person name="Wu L."/>
            <person name="Ma J."/>
        </authorList>
    </citation>
    <scope>NUCLEOTIDE SEQUENCE [LARGE SCALE GENOMIC DNA]</scope>
    <source>
        <strain evidence="1 2">JCM 9383</strain>
    </source>
</reference>
<evidence type="ECO:0008006" key="3">
    <source>
        <dbReference type="Google" id="ProtNLM"/>
    </source>
</evidence>
<proteinExistence type="predicted"/>
<organism evidence="1 2">
    <name type="scientific">Saccharopolyspora taberi</name>
    <dbReference type="NCBI Taxonomy" id="60895"/>
    <lineage>
        <taxon>Bacteria</taxon>
        <taxon>Bacillati</taxon>
        <taxon>Actinomycetota</taxon>
        <taxon>Actinomycetes</taxon>
        <taxon>Pseudonocardiales</taxon>
        <taxon>Pseudonocardiaceae</taxon>
        <taxon>Saccharopolyspora</taxon>
    </lineage>
</organism>